<sequence>MSPKRKIYSSVV</sequence>
<protein>
    <submittedName>
        <fullName evidence="1">Ce41b249-1fad-4f68-961b-512a503a1a62</fullName>
    </submittedName>
</protein>
<dbReference type="Proteomes" id="UP000289323">
    <property type="component" value="Unassembled WGS sequence"/>
</dbReference>
<evidence type="ECO:0000313" key="2">
    <source>
        <dbReference type="Proteomes" id="UP000289323"/>
    </source>
</evidence>
<proteinExistence type="predicted"/>
<organism evidence="1 2">
    <name type="scientific">Thermothielavioides terrestris</name>
    <dbReference type="NCBI Taxonomy" id="2587410"/>
    <lineage>
        <taxon>Eukaryota</taxon>
        <taxon>Fungi</taxon>
        <taxon>Dikarya</taxon>
        <taxon>Ascomycota</taxon>
        <taxon>Pezizomycotina</taxon>
        <taxon>Sordariomycetes</taxon>
        <taxon>Sordariomycetidae</taxon>
        <taxon>Sordariales</taxon>
        <taxon>Chaetomiaceae</taxon>
        <taxon>Thermothielavioides</taxon>
    </lineage>
</organism>
<name>A0A3S4AKT2_9PEZI</name>
<evidence type="ECO:0000313" key="1">
    <source>
        <dbReference type="EMBL" id="SPQ19959.1"/>
    </source>
</evidence>
<dbReference type="EMBL" id="OUUZ01000003">
    <property type="protein sequence ID" value="SPQ19959.1"/>
    <property type="molecule type" value="Genomic_DNA"/>
</dbReference>
<gene>
    <name evidence="1" type="ORF">TT172_LOCUS2378</name>
</gene>
<accession>A0A3S4AKT2</accession>
<reference evidence="1 2" key="1">
    <citation type="submission" date="2018-04" db="EMBL/GenBank/DDBJ databases">
        <authorList>
            <person name="Huttner S."/>
            <person name="Dainat J."/>
        </authorList>
    </citation>
    <scope>NUCLEOTIDE SEQUENCE [LARGE SCALE GENOMIC DNA]</scope>
</reference>